<gene>
    <name evidence="1" type="ordered locus">Aaci_3035</name>
</gene>
<dbReference type="HOGENOM" id="CLU_711039_0_0_9"/>
<reference evidence="1 2" key="2">
    <citation type="journal article" date="2010" name="Stand. Genomic Sci.">
        <title>Complete genome sequence of Alicyclobacillus acidocaldarius type strain (104-IA).</title>
        <authorList>
            <person name="Mavromatis K."/>
            <person name="Sikorski J."/>
            <person name="Lapidus A."/>
            <person name="Glavina Del Rio T."/>
            <person name="Copeland A."/>
            <person name="Tice H."/>
            <person name="Cheng J.F."/>
            <person name="Lucas S."/>
            <person name="Chen F."/>
            <person name="Nolan M."/>
            <person name="Bruce D."/>
            <person name="Goodwin L."/>
            <person name="Pitluck S."/>
            <person name="Ivanova N."/>
            <person name="Ovchinnikova G."/>
            <person name="Pati A."/>
            <person name="Chen A."/>
            <person name="Palaniappan K."/>
            <person name="Land M."/>
            <person name="Hauser L."/>
            <person name="Chang Y.J."/>
            <person name="Jeffries C.D."/>
            <person name="Chain P."/>
            <person name="Meincke L."/>
            <person name="Sims D."/>
            <person name="Chertkov O."/>
            <person name="Han C."/>
            <person name="Brettin T."/>
            <person name="Detter J.C."/>
            <person name="Wahrenburg C."/>
            <person name="Rohde M."/>
            <person name="Pukall R."/>
            <person name="Goker M."/>
            <person name="Bristow J."/>
            <person name="Eisen J.A."/>
            <person name="Markowitz V."/>
            <person name="Hugenholtz P."/>
            <person name="Klenk H.P."/>
            <person name="Kyrpides N.C."/>
        </authorList>
    </citation>
    <scope>NUCLEOTIDE SEQUENCE [LARGE SCALE GENOMIC DNA]</scope>
    <source>
        <strain evidence="2">ATCC 27009 / DSM 446 / BCRC 14685 / JCM 5260 / KCTC 1825 / NBRC 15652 / NCIMB 11725 / NRRL B-14509 / 104-IA</strain>
        <plasmid evidence="1 2">pAACI01</plasmid>
    </source>
</reference>
<proteinExistence type="predicted"/>
<dbReference type="Proteomes" id="UP000001917">
    <property type="component" value="Plasmid pAACI01"/>
</dbReference>
<dbReference type="KEGG" id="aac:Aaci_3035"/>
<geneLocation type="plasmid" evidence="1 2">
    <name>pAACI01</name>
</geneLocation>
<sequence>MRMGKADEWEARSEQRADEVSRALVRMGVMTHGQLTRLLGINPKSERDLIRRWWDRFEEQHNVAKWVASSRYSVPGNRVMRLVRLTDAALTEWAEREGIRRARNRVKPRMLAQTINMGEVLIALRRDGALYDEWDMMLPQDGDEGLHAWLVKQDDPDYRMGLFLLPTRLTQEEQGKKGLIYHGVIRRVIQNTKIRDTLFLVPRKYYTVALRLLSYIEQVGGGLYVLPFEAFLKNPGWYLDSIYRGESQQRASLIDVLRPVRKLNMPLQYQFAALVQLPDGRYRMIDTYTSGDVKRVQNWIRFVLGYQVPNTGQVAGADVYVFDETMREGLDAVLRMKSKKRFDVSMVEVHAWPEGMVTPKPGRDELRDAFDEVDDSHIDWDAWLNEPW</sequence>
<evidence type="ECO:0000313" key="2">
    <source>
        <dbReference type="Proteomes" id="UP000001917"/>
    </source>
</evidence>
<organism evidence="1 2">
    <name type="scientific">Alicyclobacillus acidocaldarius subsp. acidocaldarius (strain ATCC 27009 / DSM 446 / BCRC 14685 / JCM 5260 / KCTC 1825 / NBRC 15652 / NCIMB 11725 / NRRL B-14509 / 104-IA)</name>
    <name type="common">Bacillus acidocaldarius</name>
    <dbReference type="NCBI Taxonomy" id="521098"/>
    <lineage>
        <taxon>Bacteria</taxon>
        <taxon>Bacillati</taxon>
        <taxon>Bacillota</taxon>
        <taxon>Bacilli</taxon>
        <taxon>Bacillales</taxon>
        <taxon>Alicyclobacillaceae</taxon>
        <taxon>Alicyclobacillus</taxon>
    </lineage>
</organism>
<keyword evidence="1" id="KW-0614">Plasmid</keyword>
<dbReference type="EMBL" id="CP001728">
    <property type="protein sequence ID" value="ACV60038.1"/>
    <property type="molecule type" value="Genomic_DNA"/>
</dbReference>
<dbReference type="AlphaFoldDB" id="C8WYE4"/>
<protein>
    <submittedName>
        <fullName evidence="1">Uncharacterized protein</fullName>
    </submittedName>
</protein>
<keyword evidence="2" id="KW-1185">Reference proteome</keyword>
<evidence type="ECO:0000313" key="1">
    <source>
        <dbReference type="EMBL" id="ACV60038.1"/>
    </source>
</evidence>
<accession>C8WYE4</accession>
<reference evidence="2" key="1">
    <citation type="submission" date="2009-09" db="EMBL/GenBank/DDBJ databases">
        <title>The complete plasmid1 of Alicyclobacillus acidocaldarius subsp. acidocaldarius DSM 446.</title>
        <authorList>
            <consortium name="US DOE Joint Genome Institute (JGI-PGF)"/>
            <person name="Lucas S."/>
            <person name="Copeland A."/>
            <person name="Lapidus A."/>
            <person name="Glavina del Rio T."/>
            <person name="Dalin E."/>
            <person name="Tice H."/>
            <person name="Bruce D."/>
            <person name="Goodwin L."/>
            <person name="Pitluck S."/>
            <person name="Kyrpides N."/>
            <person name="Mavromatis K."/>
            <person name="Ivanova N."/>
            <person name="Ovchinnikova G."/>
            <person name="Chertkov O."/>
            <person name="Sims D."/>
            <person name="Brettin T."/>
            <person name="Detter J.C."/>
            <person name="Han C."/>
            <person name="Larimer F."/>
            <person name="Land M."/>
            <person name="Hauser L."/>
            <person name="Markowitz V."/>
            <person name="Cheng J.-F."/>
            <person name="Hugenholtz P."/>
            <person name="Woyke T."/>
            <person name="Wu D."/>
            <person name="Pukall R."/>
            <person name="Klenk H.-P."/>
            <person name="Eisen J.A."/>
        </authorList>
    </citation>
    <scope>NUCLEOTIDE SEQUENCE [LARGE SCALE GENOMIC DNA]</scope>
    <source>
        <strain evidence="2">ATCC 27009 / DSM 446 / BCRC 14685 / JCM 5260 / KCTC 1825 / NBRC 15652 / NCIMB 11725 / NRRL B-14509 / 104-IA</strain>
        <plasmid evidence="2">pAACI01</plasmid>
    </source>
</reference>
<name>C8WYE4_ALIAD</name>